<dbReference type="EMBL" id="WNYA01000011">
    <property type="protein sequence ID" value="KAG8551296.1"/>
    <property type="molecule type" value="Genomic_DNA"/>
</dbReference>
<dbReference type="Proteomes" id="UP000824782">
    <property type="component" value="Unassembled WGS sequence"/>
</dbReference>
<organism evidence="2 3">
    <name type="scientific">Engystomops pustulosus</name>
    <name type="common">Tungara frog</name>
    <name type="synonym">Physalaemus pustulosus</name>
    <dbReference type="NCBI Taxonomy" id="76066"/>
    <lineage>
        <taxon>Eukaryota</taxon>
        <taxon>Metazoa</taxon>
        <taxon>Chordata</taxon>
        <taxon>Craniata</taxon>
        <taxon>Vertebrata</taxon>
        <taxon>Euteleostomi</taxon>
        <taxon>Amphibia</taxon>
        <taxon>Batrachia</taxon>
        <taxon>Anura</taxon>
        <taxon>Neobatrachia</taxon>
        <taxon>Hyloidea</taxon>
        <taxon>Leptodactylidae</taxon>
        <taxon>Leiuperinae</taxon>
        <taxon>Engystomops</taxon>
    </lineage>
</organism>
<feature type="transmembrane region" description="Helical" evidence="1">
    <location>
        <begin position="90"/>
        <end position="112"/>
    </location>
</feature>
<keyword evidence="3" id="KW-1185">Reference proteome</keyword>
<keyword evidence="1" id="KW-1133">Transmembrane helix</keyword>
<protein>
    <submittedName>
        <fullName evidence="2">Uncharacterized protein</fullName>
    </submittedName>
</protein>
<gene>
    <name evidence="2" type="ORF">GDO81_004052</name>
</gene>
<sequence>MFLDCCSKEVFIHKKDVVKGKMGLEIDGLYHYSSQLDCTILLLLSWIVPFYFSSAGIINQIFLMVDLSERHFLTCCCIDPTIQRRINQSVVCLLFNRNCIKITFFFFVFSFYT</sequence>
<reference evidence="2" key="1">
    <citation type="thesis" date="2020" institute="ProQuest LLC" country="789 East Eisenhower Parkway, Ann Arbor, MI, USA">
        <title>Comparative Genomics and Chromosome Evolution.</title>
        <authorList>
            <person name="Mudd A.B."/>
        </authorList>
    </citation>
    <scope>NUCLEOTIDE SEQUENCE</scope>
    <source>
        <strain evidence="2">237g6f4</strain>
        <tissue evidence="2">Blood</tissue>
    </source>
</reference>
<keyword evidence="1" id="KW-0812">Transmembrane</keyword>
<evidence type="ECO:0000313" key="2">
    <source>
        <dbReference type="EMBL" id="KAG8551296.1"/>
    </source>
</evidence>
<evidence type="ECO:0000256" key="1">
    <source>
        <dbReference type="SAM" id="Phobius"/>
    </source>
</evidence>
<comment type="caution">
    <text evidence="2">The sequence shown here is derived from an EMBL/GenBank/DDBJ whole genome shotgun (WGS) entry which is preliminary data.</text>
</comment>
<name>A0AAV6ZPU5_ENGPU</name>
<dbReference type="AlphaFoldDB" id="A0AAV6ZPU5"/>
<keyword evidence="1" id="KW-0472">Membrane</keyword>
<feature type="transmembrane region" description="Helical" evidence="1">
    <location>
        <begin position="40"/>
        <end position="63"/>
    </location>
</feature>
<proteinExistence type="predicted"/>
<evidence type="ECO:0000313" key="3">
    <source>
        <dbReference type="Proteomes" id="UP000824782"/>
    </source>
</evidence>
<accession>A0AAV6ZPU5</accession>